<reference evidence="7 8" key="1">
    <citation type="submission" date="2022-04" db="EMBL/GenBank/DDBJ databases">
        <title>Gracilibacillus sp. isolated from saltern.</title>
        <authorList>
            <person name="Won M."/>
            <person name="Lee C.-M."/>
            <person name="Woen H.-Y."/>
            <person name="Kwon S.-W."/>
        </authorList>
    </citation>
    <scope>NUCLEOTIDE SEQUENCE [LARGE SCALE GENOMIC DNA]</scope>
    <source>
        <strain evidence="7 8">SSWR10-1</strain>
    </source>
</reference>
<sequence length="396" mass="45326">MKKIPVTVLSGYLGVGKTTLLNHVLHNRDGLKVAVIVNDMSEANIDSDLVQSQGGFSRTEEKLVEMSNGCICCTLREDLLVEVERLVKKGDVDYILIESSGISEPVPVAQTFSYIDEEMGIDLTNYCRLDTMVTVVDANRFWHDFGSGESLLERQQAVGEEDTRNIADLLLDQIEFCNVLVLNKTDLVKEEDLKKLEKVIRKLQPEAKIVRTQHSKIDPQEILNTRLFDFEKASASAGWLKELNAGVENHIPETEEYGISSFVYRSRLPFHTDRLVSWYQVLPKEIVRVKGVMWCATHHDMALLLSQAGPSVNVEPLAYWVASLPKEQREELLRNNQEVRDLWDPAYGDRHTKLVFIGMELDVEEITSELDRCLLTESEMEEDWSQFRNPFHWRIS</sequence>
<protein>
    <submittedName>
        <fullName evidence="7">GTP-binding protein</fullName>
    </submittedName>
</protein>
<dbReference type="RefSeq" id="WP_244719863.1">
    <property type="nucleotide sequence ID" value="NZ_CP095072.1"/>
</dbReference>
<comment type="catalytic activity">
    <reaction evidence="5">
        <text>GTP + H2O = GDP + phosphate + H(+)</text>
        <dbReference type="Rhea" id="RHEA:19669"/>
        <dbReference type="ChEBI" id="CHEBI:15377"/>
        <dbReference type="ChEBI" id="CHEBI:15378"/>
        <dbReference type="ChEBI" id="CHEBI:37565"/>
        <dbReference type="ChEBI" id="CHEBI:43474"/>
        <dbReference type="ChEBI" id="CHEBI:58189"/>
    </reaction>
    <physiologicalReaction direction="left-to-right" evidence="5">
        <dbReference type="Rhea" id="RHEA:19670"/>
    </physiologicalReaction>
</comment>
<dbReference type="Gene3D" id="3.30.1220.10">
    <property type="entry name" value="CobW-like, C-terminal domain"/>
    <property type="match status" value="1"/>
</dbReference>
<keyword evidence="1" id="KW-0547">Nucleotide-binding</keyword>
<dbReference type="EMBL" id="CP095072">
    <property type="protein sequence ID" value="UOQ48790.1"/>
    <property type="molecule type" value="Genomic_DNA"/>
</dbReference>
<keyword evidence="8" id="KW-1185">Reference proteome</keyword>
<name>A0ABY4EWJ2_9BACI</name>
<dbReference type="PANTHER" id="PTHR43603:SF3">
    <property type="entry name" value="ZINC CHAPERONE YCIC"/>
    <property type="match status" value="1"/>
</dbReference>
<dbReference type="InterPro" id="IPR003495">
    <property type="entry name" value="CobW/HypB/UreG_nucleotide-bd"/>
</dbReference>
<dbReference type="InterPro" id="IPR011629">
    <property type="entry name" value="CobW-like_C"/>
</dbReference>
<organism evidence="7 8">
    <name type="scientific">Gracilibacillus caseinilyticus</name>
    <dbReference type="NCBI Taxonomy" id="2932256"/>
    <lineage>
        <taxon>Bacteria</taxon>
        <taxon>Bacillati</taxon>
        <taxon>Bacillota</taxon>
        <taxon>Bacilli</taxon>
        <taxon>Bacillales</taxon>
        <taxon>Bacillaceae</taxon>
        <taxon>Gracilibacillus</taxon>
    </lineage>
</organism>
<dbReference type="SUPFAM" id="SSF52540">
    <property type="entry name" value="P-loop containing nucleoside triphosphate hydrolases"/>
    <property type="match status" value="1"/>
</dbReference>
<dbReference type="Proteomes" id="UP000831782">
    <property type="component" value="Chromosome"/>
</dbReference>
<dbReference type="InterPro" id="IPR027417">
    <property type="entry name" value="P-loop_NTPase"/>
</dbReference>
<dbReference type="CDD" id="cd03112">
    <property type="entry name" value="CobW-like"/>
    <property type="match status" value="1"/>
</dbReference>
<evidence type="ECO:0000256" key="3">
    <source>
        <dbReference type="ARBA" id="ARBA00023186"/>
    </source>
</evidence>
<evidence type="ECO:0000313" key="8">
    <source>
        <dbReference type="Proteomes" id="UP000831782"/>
    </source>
</evidence>
<dbReference type="Gene3D" id="3.40.50.300">
    <property type="entry name" value="P-loop containing nucleotide triphosphate hydrolases"/>
    <property type="match status" value="1"/>
</dbReference>
<gene>
    <name evidence="7" type="ORF">MUN88_01120</name>
</gene>
<evidence type="ECO:0000259" key="6">
    <source>
        <dbReference type="SMART" id="SM00833"/>
    </source>
</evidence>
<feature type="domain" description="CobW C-terminal" evidence="6">
    <location>
        <begin position="259"/>
        <end position="374"/>
    </location>
</feature>
<dbReference type="SMART" id="SM00833">
    <property type="entry name" value="CobW_C"/>
    <property type="match status" value="1"/>
</dbReference>
<comment type="similarity">
    <text evidence="4">Belongs to the SIMIBI class G3E GTPase family. ZNG1 subfamily.</text>
</comment>
<evidence type="ECO:0000256" key="4">
    <source>
        <dbReference type="ARBA" id="ARBA00034320"/>
    </source>
</evidence>
<evidence type="ECO:0000256" key="1">
    <source>
        <dbReference type="ARBA" id="ARBA00022741"/>
    </source>
</evidence>
<dbReference type="InterPro" id="IPR051927">
    <property type="entry name" value="Zn_Chap_cDPG_Synth"/>
</dbReference>
<keyword evidence="2" id="KW-0378">Hydrolase</keyword>
<dbReference type="InterPro" id="IPR036627">
    <property type="entry name" value="CobW-likC_sf"/>
</dbReference>
<dbReference type="PANTHER" id="PTHR43603">
    <property type="entry name" value="COBW DOMAIN-CONTAINING PROTEIN DDB_G0274527"/>
    <property type="match status" value="1"/>
</dbReference>
<keyword evidence="3" id="KW-0143">Chaperone</keyword>
<evidence type="ECO:0000313" key="7">
    <source>
        <dbReference type="EMBL" id="UOQ48790.1"/>
    </source>
</evidence>
<proteinExistence type="inferred from homology"/>
<evidence type="ECO:0000256" key="2">
    <source>
        <dbReference type="ARBA" id="ARBA00022801"/>
    </source>
</evidence>
<accession>A0ABY4EWJ2</accession>
<dbReference type="Pfam" id="PF07683">
    <property type="entry name" value="CobW_C"/>
    <property type="match status" value="1"/>
</dbReference>
<evidence type="ECO:0000256" key="5">
    <source>
        <dbReference type="ARBA" id="ARBA00049117"/>
    </source>
</evidence>
<dbReference type="Pfam" id="PF02492">
    <property type="entry name" value="cobW"/>
    <property type="match status" value="1"/>
</dbReference>